<evidence type="ECO:0000313" key="6">
    <source>
        <dbReference type="EMBL" id="MEI5985318.1"/>
    </source>
</evidence>
<feature type="domain" description="Outer membrane protein beta-barrel" evidence="5">
    <location>
        <begin position="376"/>
        <end position="763"/>
    </location>
</feature>
<dbReference type="SUPFAM" id="SSF56935">
    <property type="entry name" value="Porins"/>
    <property type="match status" value="1"/>
</dbReference>
<comment type="caution">
    <text evidence="6">The sequence shown here is derived from an EMBL/GenBank/DDBJ whole genome shotgun (WGS) entry which is preliminary data.</text>
</comment>
<protein>
    <submittedName>
        <fullName evidence="6">TonB-dependent receptor</fullName>
    </submittedName>
</protein>
<dbReference type="RefSeq" id="WP_099367316.1">
    <property type="nucleotide sequence ID" value="NZ_JAYLLN010000024.1"/>
</dbReference>
<keyword evidence="2" id="KW-0472">Membrane</keyword>
<organism evidence="6 7">
    <name type="scientific">Sphingobacterium tenebrionis</name>
    <dbReference type="NCBI Taxonomy" id="3111775"/>
    <lineage>
        <taxon>Bacteria</taxon>
        <taxon>Pseudomonadati</taxon>
        <taxon>Bacteroidota</taxon>
        <taxon>Sphingobacteriia</taxon>
        <taxon>Sphingobacteriales</taxon>
        <taxon>Sphingobacteriaceae</taxon>
        <taxon>Sphingobacterium</taxon>
    </lineage>
</organism>
<comment type="subcellular location">
    <subcellularLocation>
        <location evidence="1">Cell outer membrane</location>
    </subcellularLocation>
</comment>
<dbReference type="EMBL" id="JAYLLN010000024">
    <property type="protein sequence ID" value="MEI5985318.1"/>
    <property type="molecule type" value="Genomic_DNA"/>
</dbReference>
<dbReference type="InterPro" id="IPR041700">
    <property type="entry name" value="OMP_b-brl_3"/>
</dbReference>
<dbReference type="Gene3D" id="2.170.130.10">
    <property type="entry name" value="TonB-dependent receptor, plug domain"/>
    <property type="match status" value="1"/>
</dbReference>
<dbReference type="Pfam" id="PF14905">
    <property type="entry name" value="OMP_b-brl_3"/>
    <property type="match status" value="1"/>
</dbReference>
<reference evidence="6 7" key="1">
    <citation type="submission" date="2024-01" db="EMBL/GenBank/DDBJ databases">
        <title>Sphingobacterium tenebrionis sp. nov., a novel endophyte isolated from tenebrio molitor intestines.</title>
        <authorList>
            <person name="Zhang C."/>
        </authorList>
    </citation>
    <scope>NUCLEOTIDE SEQUENCE [LARGE SCALE GENOMIC DNA]</scope>
    <source>
        <strain evidence="6 7">PU5-4</strain>
    </source>
</reference>
<dbReference type="InterPro" id="IPR037066">
    <property type="entry name" value="Plug_dom_sf"/>
</dbReference>
<evidence type="ECO:0000313" key="7">
    <source>
        <dbReference type="Proteomes" id="UP001363035"/>
    </source>
</evidence>
<dbReference type="PANTHER" id="PTHR40980">
    <property type="entry name" value="PLUG DOMAIN-CONTAINING PROTEIN"/>
    <property type="match status" value="1"/>
</dbReference>
<feature type="chain" id="PRO_5046276545" evidence="4">
    <location>
        <begin position="27"/>
        <end position="788"/>
    </location>
</feature>
<dbReference type="Gene3D" id="2.40.170.20">
    <property type="entry name" value="TonB-dependent receptor, beta-barrel domain"/>
    <property type="match status" value="1"/>
</dbReference>
<dbReference type="PANTHER" id="PTHR40980:SF4">
    <property type="entry name" value="TONB-DEPENDENT RECEPTOR-LIKE BETA-BARREL DOMAIN-CONTAINING PROTEIN"/>
    <property type="match status" value="1"/>
</dbReference>
<evidence type="ECO:0000256" key="4">
    <source>
        <dbReference type="SAM" id="SignalP"/>
    </source>
</evidence>
<dbReference type="InterPro" id="IPR036942">
    <property type="entry name" value="Beta-barrel_TonB_sf"/>
</dbReference>
<evidence type="ECO:0000256" key="3">
    <source>
        <dbReference type="ARBA" id="ARBA00023237"/>
    </source>
</evidence>
<evidence type="ECO:0000256" key="2">
    <source>
        <dbReference type="ARBA" id="ARBA00023136"/>
    </source>
</evidence>
<evidence type="ECO:0000259" key="5">
    <source>
        <dbReference type="Pfam" id="PF14905"/>
    </source>
</evidence>
<keyword evidence="6" id="KW-0675">Receptor</keyword>
<accession>A0ABU8I6U6</accession>
<name>A0ABU8I6U6_9SPHI</name>
<keyword evidence="7" id="KW-1185">Reference proteome</keyword>
<evidence type="ECO:0000256" key="1">
    <source>
        <dbReference type="ARBA" id="ARBA00004442"/>
    </source>
</evidence>
<keyword evidence="3" id="KW-0998">Cell outer membrane</keyword>
<keyword evidence="4" id="KW-0732">Signal</keyword>
<feature type="signal peptide" evidence="4">
    <location>
        <begin position="1"/>
        <end position="26"/>
    </location>
</feature>
<dbReference type="SUPFAM" id="SSF49464">
    <property type="entry name" value="Carboxypeptidase regulatory domain-like"/>
    <property type="match status" value="1"/>
</dbReference>
<gene>
    <name evidence="6" type="ORF">VJ786_10435</name>
</gene>
<proteinExistence type="predicted"/>
<dbReference type="InterPro" id="IPR008969">
    <property type="entry name" value="CarboxyPept-like_regulatory"/>
</dbReference>
<sequence length="788" mass="89377">MNYPKSKLLIIIVLALLLGLSSVANAQNLRKGKLINKSNEVIPYVTIQLVDSAQKIIDYAISDERGEFQIQLERPNAKQLQITAVGYEKLIQEIATLESSNPLVLMLNAASQTSIQTITVTGRKPTVEAKLGKTIFNVENTPLVQTSSAIDLLGKAPGVFVDMQQESVKLQGKKVLFLVDGKRTYLEGNQVYQYLNNFQGGTIEKIELIHSPSAKYEAAAVINIITKKDKSHGWNTVLSTTAGYGQQPDVKGSGTFNYRNQKIAFSTSLGANFDKSPVQGTTEQRADNYSLFQEFHSLSKNNSSYGKFSLDYFLNKKNTFGLVYSKNTGNKLSDQLSESQRNELANGLKIFNDHNTGDVHHNRDLLSFNYTNTFSESSKLMFNSDYAWSNNLGDNRYQTSLNQQVYRDRINNLDLDNKVLSMTLDYEDLLWKKYALEVGAKLTDIQTDNFNRFETLTDSQNQIPTLQEDRFQYSENVAAAYLDLSTAFSEKFSAQLGLRAEHTQTTGKSISTNLIHKQSYFDLLPKVNLNYALNKNHNLSLGYSRSIDRPSFRTLNPFRYYSDIYSASEGNPYLKPSYTQSIALQHFFKSKYMFTLAYMENRGDHNVYYDRDEDVIVSKYENYGLTSAWMASAYIPVAFTKWWNSTLQVQVAQLNIRKDDFQKSGPAFSFNSSSSFKLPKKYMAELSHQFSYTSTMGIYEVAPIYSFNVSFSKSFLNNQLAAKIQGVDLFSLYRWHAKTIQNGIFYENKNRGRGAMYFLSLTYKLGKTTVKGSTAKSKAIENDQDRMN</sequence>
<dbReference type="Proteomes" id="UP001363035">
    <property type="component" value="Unassembled WGS sequence"/>
</dbReference>